<dbReference type="SMART" id="SM00332">
    <property type="entry name" value="PP2Cc"/>
    <property type="match status" value="1"/>
</dbReference>
<evidence type="ECO:0000313" key="3">
    <source>
        <dbReference type="Proteomes" id="UP000054537"/>
    </source>
</evidence>
<protein>
    <submittedName>
        <fullName evidence="2">Protein phosphatase</fullName>
    </submittedName>
</protein>
<sequence length="243" mass="26006">MRRMRIRTARWEIGGRRLTVTAGSVVGNRYPDNFDVLHLDEVRPLAVVADGMGDGPGSTAAGRTTVAVFIREAATGPAALRAAVAAVQVAVRDAGRAQPGLTGCTLTAFLGGDDGDAWIVQLGDSRAYRLRDGCLELLTSDHTAAWLGILNGWYAADSREAYYDRHRLTRYAGHPGMPEPDLLNVALRPGDRFLLCTDGVSDQIDDRALARLLADGTPVETVLDQTLRTGGDDNATAVLIHVS</sequence>
<proteinExistence type="predicted"/>
<dbReference type="STRING" id="1869.MB27_14255"/>
<dbReference type="Gene3D" id="3.60.40.10">
    <property type="entry name" value="PPM-type phosphatase domain"/>
    <property type="match status" value="1"/>
</dbReference>
<dbReference type="eggNOG" id="COG0631">
    <property type="taxonomic scope" value="Bacteria"/>
</dbReference>
<dbReference type="SUPFAM" id="SSF81606">
    <property type="entry name" value="PP2C-like"/>
    <property type="match status" value="1"/>
</dbReference>
<dbReference type="SMART" id="SM00331">
    <property type="entry name" value="PP2C_SIG"/>
    <property type="match status" value="1"/>
</dbReference>
<keyword evidence="3" id="KW-1185">Reference proteome</keyword>
<evidence type="ECO:0000313" key="2">
    <source>
        <dbReference type="EMBL" id="KHD76954.1"/>
    </source>
</evidence>
<gene>
    <name evidence="2" type="ORF">MB27_14255</name>
</gene>
<comment type="caution">
    <text evidence="2">The sequence shown here is derived from an EMBL/GenBank/DDBJ whole genome shotgun (WGS) entry which is preliminary data.</text>
</comment>
<evidence type="ECO:0000259" key="1">
    <source>
        <dbReference type="PROSITE" id="PS51746"/>
    </source>
</evidence>
<feature type="domain" description="PPM-type phosphatase" evidence="1">
    <location>
        <begin position="19"/>
        <end position="242"/>
    </location>
</feature>
<dbReference type="Proteomes" id="UP000054537">
    <property type="component" value="Unassembled WGS sequence"/>
</dbReference>
<dbReference type="AlphaFoldDB" id="A0A0A6URB8"/>
<name>A0A0A6URB8_ACTUT</name>
<dbReference type="InterPro" id="IPR001932">
    <property type="entry name" value="PPM-type_phosphatase-like_dom"/>
</dbReference>
<dbReference type="PROSITE" id="PS51746">
    <property type="entry name" value="PPM_2"/>
    <property type="match status" value="1"/>
</dbReference>
<dbReference type="Pfam" id="PF13672">
    <property type="entry name" value="PP2C_2"/>
    <property type="match status" value="1"/>
</dbReference>
<dbReference type="EMBL" id="JRTT01000014">
    <property type="protein sequence ID" value="KHD76954.1"/>
    <property type="molecule type" value="Genomic_DNA"/>
</dbReference>
<accession>A0A0A6URB8</accession>
<organism evidence="2 3">
    <name type="scientific">Actinoplanes utahensis</name>
    <dbReference type="NCBI Taxonomy" id="1869"/>
    <lineage>
        <taxon>Bacteria</taxon>
        <taxon>Bacillati</taxon>
        <taxon>Actinomycetota</taxon>
        <taxon>Actinomycetes</taxon>
        <taxon>Micromonosporales</taxon>
        <taxon>Micromonosporaceae</taxon>
        <taxon>Actinoplanes</taxon>
    </lineage>
</organism>
<dbReference type="InterPro" id="IPR036457">
    <property type="entry name" value="PPM-type-like_dom_sf"/>
</dbReference>
<dbReference type="OrthoDB" id="9801841at2"/>
<reference evidence="2 3" key="1">
    <citation type="submission" date="2014-10" db="EMBL/GenBank/DDBJ databases">
        <title>Draft genome sequence of Actinoplanes utahensis NRRL 12052.</title>
        <authorList>
            <person name="Velasco-Bucheli B."/>
            <person name="del Cerro C."/>
            <person name="Hormigo D."/>
            <person name="Garcia J.L."/>
            <person name="Acebal C."/>
            <person name="Arroyo M."/>
            <person name="de la Mata I."/>
        </authorList>
    </citation>
    <scope>NUCLEOTIDE SEQUENCE [LARGE SCALE GENOMIC DNA]</scope>
    <source>
        <strain evidence="2 3">NRRL 12052</strain>
    </source>
</reference>